<evidence type="ECO:0000256" key="2">
    <source>
        <dbReference type="ARBA" id="ARBA00022692"/>
    </source>
</evidence>
<dbReference type="Gene3D" id="2.60.120.260">
    <property type="entry name" value="Galactose-binding domain-like"/>
    <property type="match status" value="1"/>
</dbReference>
<dbReference type="GO" id="GO:0043495">
    <property type="term" value="F:protein-membrane adaptor activity"/>
    <property type="evidence" value="ECO:0007669"/>
    <property type="project" value="TreeGrafter"/>
</dbReference>
<dbReference type="GO" id="GO:0034993">
    <property type="term" value="C:meiotic nuclear membrane microtubule tethering complex"/>
    <property type="evidence" value="ECO:0007669"/>
    <property type="project" value="TreeGrafter"/>
</dbReference>
<evidence type="ECO:0000256" key="4">
    <source>
        <dbReference type="ARBA" id="ARBA00023136"/>
    </source>
</evidence>
<reference evidence="6 7" key="1">
    <citation type="submission" date="2019-09" db="EMBL/GenBank/DDBJ databases">
        <title>Bird 10,000 Genomes (B10K) Project - Family phase.</title>
        <authorList>
            <person name="Zhang G."/>
        </authorList>
    </citation>
    <scope>NUCLEOTIDE SEQUENCE [LARGE SCALE GENOMIC DNA]</scope>
    <source>
        <strain evidence="6">B10K-DU-005-01</strain>
    </source>
</reference>
<protein>
    <submittedName>
        <fullName evidence="6">SUN3 protein</fullName>
    </submittedName>
</protein>
<dbReference type="EMBL" id="VZZU01013012">
    <property type="protein sequence ID" value="NXW52787.1"/>
    <property type="molecule type" value="Genomic_DNA"/>
</dbReference>
<dbReference type="InterPro" id="IPR012919">
    <property type="entry name" value="SUN_dom"/>
</dbReference>
<dbReference type="InterPro" id="IPR045119">
    <property type="entry name" value="SUN1-5"/>
</dbReference>
<dbReference type="GO" id="GO:0005637">
    <property type="term" value="C:nuclear inner membrane"/>
    <property type="evidence" value="ECO:0007669"/>
    <property type="project" value="UniProtKB-SubCell"/>
</dbReference>
<feature type="non-terminal residue" evidence="6">
    <location>
        <position position="152"/>
    </location>
</feature>
<feature type="non-terminal residue" evidence="6">
    <location>
        <position position="1"/>
    </location>
</feature>
<evidence type="ECO:0000256" key="3">
    <source>
        <dbReference type="ARBA" id="ARBA00022989"/>
    </source>
</evidence>
<accession>A0A7L4CT28</accession>
<comment type="caution">
    <text evidence="6">The sequence shown here is derived from an EMBL/GenBank/DDBJ whole genome shotgun (WGS) entry which is preliminary data.</text>
</comment>
<keyword evidence="2" id="KW-0812">Transmembrane</keyword>
<evidence type="ECO:0000313" key="6">
    <source>
        <dbReference type="EMBL" id="NXW52787.1"/>
    </source>
</evidence>
<sequence length="152" mass="17063">LAQVSAATEKILQSVREVLGENGVQEEKREEIVQFTQVAIQKVLENYHQLPDWALEAIGATIDEKRTSKSYDGQGRTSWWFWPLVFSSTNPPETILQPHIAPGECWAFQGSQGHVVIRLPEHIWPTAFTVWHISEAVSPSGEVTSAPREFAV</sequence>
<keyword evidence="4" id="KW-0472">Membrane</keyword>
<dbReference type="PANTHER" id="PTHR12911:SF24">
    <property type="entry name" value="SUN DOMAIN-CONTAINING PROTEIN 3"/>
    <property type="match status" value="1"/>
</dbReference>
<dbReference type="Proteomes" id="UP000551823">
    <property type="component" value="Unassembled WGS sequence"/>
</dbReference>
<organism evidence="6 7">
    <name type="scientific">Nyctiprogne leucopyga</name>
    <dbReference type="NCBI Taxonomy" id="382315"/>
    <lineage>
        <taxon>Eukaryota</taxon>
        <taxon>Metazoa</taxon>
        <taxon>Chordata</taxon>
        <taxon>Craniata</taxon>
        <taxon>Vertebrata</taxon>
        <taxon>Euteleostomi</taxon>
        <taxon>Archelosauria</taxon>
        <taxon>Archosauria</taxon>
        <taxon>Dinosauria</taxon>
        <taxon>Saurischia</taxon>
        <taxon>Theropoda</taxon>
        <taxon>Coelurosauria</taxon>
        <taxon>Aves</taxon>
        <taxon>Neognathae</taxon>
        <taxon>Neoaves</taxon>
        <taxon>Strisores</taxon>
        <taxon>Caprimulgiformes</taxon>
        <taxon>Caprimulgidae</taxon>
        <taxon>Chordeilinae</taxon>
        <taxon>Nyctiprogne</taxon>
    </lineage>
</organism>
<keyword evidence="3" id="KW-1133">Transmembrane helix</keyword>
<comment type="subcellular location">
    <subcellularLocation>
        <location evidence="1">Nucleus inner membrane</location>
    </subcellularLocation>
</comment>
<dbReference type="Pfam" id="PF07738">
    <property type="entry name" value="Sad1_UNC"/>
    <property type="match status" value="1"/>
</dbReference>
<feature type="domain" description="SUN" evidence="5">
    <location>
        <begin position="59"/>
        <end position="152"/>
    </location>
</feature>
<dbReference type="PROSITE" id="PS51469">
    <property type="entry name" value="SUN"/>
    <property type="match status" value="1"/>
</dbReference>
<dbReference type="AlphaFoldDB" id="A0A7L4CT28"/>
<dbReference type="PANTHER" id="PTHR12911">
    <property type="entry name" value="SAD1/UNC-84-LIKE PROTEIN-RELATED"/>
    <property type="match status" value="1"/>
</dbReference>
<evidence type="ECO:0000256" key="1">
    <source>
        <dbReference type="ARBA" id="ARBA00004540"/>
    </source>
</evidence>
<proteinExistence type="predicted"/>
<evidence type="ECO:0000313" key="7">
    <source>
        <dbReference type="Proteomes" id="UP000551823"/>
    </source>
</evidence>
<gene>
    <name evidence="6" type="primary">Sun3</name>
    <name evidence="6" type="ORF">NYCLEU_R06704</name>
</gene>
<evidence type="ECO:0000259" key="5">
    <source>
        <dbReference type="PROSITE" id="PS51469"/>
    </source>
</evidence>
<name>A0A7L4CT28_9AVES</name>
<keyword evidence="7" id="KW-1185">Reference proteome</keyword>